<dbReference type="Gene3D" id="3.20.20.80">
    <property type="entry name" value="Glycosidases"/>
    <property type="match status" value="1"/>
</dbReference>
<feature type="active site" description="Proton donor" evidence="4">
    <location>
        <position position="313"/>
    </location>
</feature>
<evidence type="ECO:0000256" key="2">
    <source>
        <dbReference type="ARBA" id="ARBA00022801"/>
    </source>
</evidence>
<evidence type="ECO:0000313" key="9">
    <source>
        <dbReference type="Proteomes" id="UP000321118"/>
    </source>
</evidence>
<evidence type="ECO:0000256" key="4">
    <source>
        <dbReference type="PROSITE-ProRule" id="PRU01100"/>
    </source>
</evidence>
<feature type="active site" description="Nucleophile" evidence="4">
    <location>
        <position position="435"/>
    </location>
</feature>
<dbReference type="RefSeq" id="WP_246125151.1">
    <property type="nucleotide sequence ID" value="NZ_BJUB01000004.1"/>
</dbReference>
<evidence type="ECO:0000256" key="5">
    <source>
        <dbReference type="SAM" id="MobiDB-lite"/>
    </source>
</evidence>
<dbReference type="InterPro" id="IPR000805">
    <property type="entry name" value="Glyco_hydro_26"/>
</dbReference>
<reference evidence="8 9" key="1">
    <citation type="submission" date="2019-07" db="EMBL/GenBank/DDBJ databases">
        <title>Whole genome shotgun sequence of Cellulomonas xylanilytica NBRC 101102.</title>
        <authorList>
            <person name="Hosoyama A."/>
            <person name="Uohara A."/>
            <person name="Ohji S."/>
            <person name="Ichikawa N."/>
        </authorList>
    </citation>
    <scope>NUCLEOTIDE SEQUENCE [LARGE SCALE GENOMIC DNA]</scope>
    <source>
        <strain evidence="8 9">NBRC 101102</strain>
    </source>
</reference>
<keyword evidence="9" id="KW-1185">Reference proteome</keyword>
<keyword evidence="6" id="KW-0472">Membrane</keyword>
<keyword evidence="6" id="KW-0812">Transmembrane</keyword>
<keyword evidence="2 4" id="KW-0378">Hydrolase</keyword>
<sequence>MSEHLTENTSHWWIRAIRPSPRKRLAAAGVAIALVAVTAGVWLSPSVAVTESSSVSPAELRLAAENEKLRNSLEAREDEVDSLERSQAKAAAERKAAAENGKAKAAAEQEAAAAQGAQKAEEERAEAAARTQAKVAAEKAAAAARGKAESAATRAEQAEADAARARASAAAAAAAGSEPSAPAPAVKPWAPTLASLRNPQARLLGLYTPQAPFSWAETDAVTARLGQQPTVTGYFQGWDGAFRPDAVTRSWEKGTLPLLTWESRPMLAANDQAQDPDYSLPRIIDGAFDEYLHQYARDVAALGLPMAIRLNHEMNGSWYPWAEKNLKGESNNGNRPGDYAASWRHVHDIFEAEGANQYVLWVWSPNIVNTMPGWQQDGAYLASLYPGDEYVDWVGLSGYFRPPYRADQTPTFDYTFGRSLAQLRALTGKPIYLAEIGASETGNNKPAWVTDLFDALARPENADIRGIAWFNHAVTTISGGQRVTNDWRIESREDSLQAFVDGLHDPAAGFTTSITTISQES</sequence>
<dbReference type="Proteomes" id="UP000321118">
    <property type="component" value="Unassembled WGS sequence"/>
</dbReference>
<dbReference type="InterPro" id="IPR022790">
    <property type="entry name" value="GH26_dom"/>
</dbReference>
<feature type="transmembrane region" description="Helical" evidence="6">
    <location>
        <begin position="25"/>
        <end position="43"/>
    </location>
</feature>
<dbReference type="PANTHER" id="PTHR40079">
    <property type="entry name" value="MANNAN ENDO-1,4-BETA-MANNOSIDASE E-RELATED"/>
    <property type="match status" value="1"/>
</dbReference>
<feature type="compositionally biased region" description="Low complexity" evidence="5">
    <location>
        <begin position="108"/>
        <end position="118"/>
    </location>
</feature>
<keyword evidence="3 4" id="KW-0326">Glycosidase</keyword>
<dbReference type="SUPFAM" id="SSF51445">
    <property type="entry name" value="(Trans)glycosidases"/>
    <property type="match status" value="1"/>
</dbReference>
<dbReference type="Pfam" id="PF02156">
    <property type="entry name" value="Glyco_hydro_26"/>
    <property type="match status" value="1"/>
</dbReference>
<evidence type="ECO:0000256" key="6">
    <source>
        <dbReference type="SAM" id="Phobius"/>
    </source>
</evidence>
<evidence type="ECO:0000259" key="7">
    <source>
        <dbReference type="PROSITE" id="PS51764"/>
    </source>
</evidence>
<evidence type="ECO:0000256" key="1">
    <source>
        <dbReference type="ARBA" id="ARBA00007754"/>
    </source>
</evidence>
<keyword evidence="6" id="KW-1133">Transmembrane helix</keyword>
<accession>A0A510V7G0</accession>
<comment type="similarity">
    <text evidence="1 4">Belongs to the glycosyl hydrolase 26 family.</text>
</comment>
<dbReference type="GO" id="GO:0016985">
    <property type="term" value="F:mannan endo-1,4-beta-mannosidase activity"/>
    <property type="evidence" value="ECO:0007669"/>
    <property type="project" value="InterPro"/>
</dbReference>
<evidence type="ECO:0000256" key="3">
    <source>
        <dbReference type="ARBA" id="ARBA00023295"/>
    </source>
</evidence>
<dbReference type="PANTHER" id="PTHR40079:SF4">
    <property type="entry name" value="GH26 DOMAIN-CONTAINING PROTEIN-RELATED"/>
    <property type="match status" value="1"/>
</dbReference>
<dbReference type="GO" id="GO:0006080">
    <property type="term" value="P:substituted mannan metabolic process"/>
    <property type="evidence" value="ECO:0007669"/>
    <property type="project" value="InterPro"/>
</dbReference>
<protein>
    <recommendedName>
        <fullName evidence="7">GH26 domain-containing protein</fullName>
    </recommendedName>
</protein>
<evidence type="ECO:0000313" key="8">
    <source>
        <dbReference type="EMBL" id="GEK21085.1"/>
    </source>
</evidence>
<dbReference type="EMBL" id="BJUB01000004">
    <property type="protein sequence ID" value="GEK21085.1"/>
    <property type="molecule type" value="Genomic_DNA"/>
</dbReference>
<feature type="region of interest" description="Disordered" evidence="5">
    <location>
        <begin position="74"/>
        <end position="132"/>
    </location>
</feature>
<dbReference type="InterPro" id="IPR017853">
    <property type="entry name" value="GH"/>
</dbReference>
<feature type="domain" description="GH26" evidence="7">
    <location>
        <begin position="181"/>
        <end position="493"/>
    </location>
</feature>
<organism evidence="8 9">
    <name type="scientific">Cellulomonas xylanilytica</name>
    <dbReference type="NCBI Taxonomy" id="233583"/>
    <lineage>
        <taxon>Bacteria</taxon>
        <taxon>Bacillati</taxon>
        <taxon>Actinomycetota</taxon>
        <taxon>Actinomycetes</taxon>
        <taxon>Micrococcales</taxon>
        <taxon>Cellulomonadaceae</taxon>
        <taxon>Cellulomonas</taxon>
    </lineage>
</organism>
<proteinExistence type="inferred from homology"/>
<comment type="caution">
    <text evidence="8">The sequence shown here is derived from an EMBL/GenBank/DDBJ whole genome shotgun (WGS) entry which is preliminary data.</text>
</comment>
<dbReference type="PROSITE" id="PS51764">
    <property type="entry name" value="GH26"/>
    <property type="match status" value="1"/>
</dbReference>
<name>A0A510V7G0_9CELL</name>
<gene>
    <name evidence="8" type="ORF">CXY01_16050</name>
</gene>
<feature type="compositionally biased region" description="Basic and acidic residues" evidence="5">
    <location>
        <begin position="82"/>
        <end position="107"/>
    </location>
</feature>
<dbReference type="AlphaFoldDB" id="A0A510V7G0"/>